<dbReference type="Pfam" id="PF02954">
    <property type="entry name" value="HTH_8"/>
    <property type="match status" value="1"/>
</dbReference>
<protein>
    <submittedName>
        <fullName evidence="6">Cyclic-di-GMP-binding transcriptional regulator VpsR</fullName>
    </submittedName>
</protein>
<dbReference type="InterPro" id="IPR003593">
    <property type="entry name" value="AAA+_ATPase"/>
</dbReference>
<name>A0ABT8BUU8_9VIBR</name>
<dbReference type="EMBL" id="JAUFQC010000001">
    <property type="protein sequence ID" value="MDN3610920.1"/>
    <property type="molecule type" value="Genomic_DNA"/>
</dbReference>
<dbReference type="SUPFAM" id="SSF46689">
    <property type="entry name" value="Homeodomain-like"/>
    <property type="match status" value="1"/>
</dbReference>
<dbReference type="CDD" id="cd00009">
    <property type="entry name" value="AAA"/>
    <property type="match status" value="1"/>
</dbReference>
<sequence>MASQFRMDSIPGSLIVVGGTYEPWLSVLEQVGWRCTQCADLRKADVLFSEAGPCIGIVDLSHDEFSLNGIANLVSNHKQVRWLAFIREPQLSSDTICQFIVNFCIDFFTAPIPDAQLLSTIGHQLGMLKLEKKVWPHYGNNNDMGLIGESIAITRLRDQIKRIGPTDVSILIYGESGAGKESVAKAVHQTSARAQKEFISVNCRAMSERRLESDLFGINRDDLTAPSILEKVDGGTLLLNDILTLPKSQQLNLLRFLQEGTVETINGRKDVDVRILAANSADIEKALIDGDFNEELYHYINVLRINVPSLKERAGDIAILARHFLQEYSKEYNAQARSFTEEAIRALTRYHWPGNVRELMNQIKRNVLMSETVMLDENDLDLPKRTDGKRSLKSIRERSERDALILVLESHAGQVSMAAKELGVSRATMYRLLNKHNLISDIAI</sequence>
<evidence type="ECO:0000256" key="1">
    <source>
        <dbReference type="ARBA" id="ARBA00022741"/>
    </source>
</evidence>
<accession>A0ABT8BUU8</accession>
<dbReference type="InterPro" id="IPR009057">
    <property type="entry name" value="Homeodomain-like_sf"/>
</dbReference>
<dbReference type="PROSITE" id="PS50045">
    <property type="entry name" value="SIGMA54_INTERACT_4"/>
    <property type="match status" value="1"/>
</dbReference>
<evidence type="ECO:0000259" key="5">
    <source>
        <dbReference type="PROSITE" id="PS50045"/>
    </source>
</evidence>
<evidence type="ECO:0000256" key="2">
    <source>
        <dbReference type="ARBA" id="ARBA00022840"/>
    </source>
</evidence>
<keyword evidence="3" id="KW-0805">Transcription regulation</keyword>
<dbReference type="RefSeq" id="WP_076590062.1">
    <property type="nucleotide sequence ID" value="NZ_JABEYA020000018.1"/>
</dbReference>
<dbReference type="Gene3D" id="1.10.10.60">
    <property type="entry name" value="Homeodomain-like"/>
    <property type="match status" value="1"/>
</dbReference>
<dbReference type="Gene3D" id="3.40.50.300">
    <property type="entry name" value="P-loop containing nucleotide triphosphate hydrolases"/>
    <property type="match status" value="1"/>
</dbReference>
<dbReference type="InterPro" id="IPR058031">
    <property type="entry name" value="AAA_lid_NorR"/>
</dbReference>
<dbReference type="Gene3D" id="1.10.8.60">
    <property type="match status" value="1"/>
</dbReference>
<proteinExistence type="predicted"/>
<reference evidence="7" key="1">
    <citation type="journal article" date="2019" name="Int. J. Syst. Evol. Microbiol.">
        <title>The Global Catalogue of Microorganisms (GCM) 10K type strain sequencing project: providing services to taxonomists for standard genome sequencing and annotation.</title>
        <authorList>
            <consortium name="The Broad Institute Genomics Platform"/>
            <consortium name="The Broad Institute Genome Sequencing Center for Infectious Disease"/>
            <person name="Wu L."/>
            <person name="Ma J."/>
        </authorList>
    </citation>
    <scope>NUCLEOTIDE SEQUENCE [LARGE SCALE GENOMIC DNA]</scope>
    <source>
        <strain evidence="7">CECT 7398</strain>
    </source>
</reference>
<evidence type="ECO:0000313" key="7">
    <source>
        <dbReference type="Proteomes" id="UP001238540"/>
    </source>
</evidence>
<dbReference type="Pfam" id="PF20161">
    <property type="entry name" value="VpsR"/>
    <property type="match status" value="1"/>
</dbReference>
<keyword evidence="2" id="KW-0067">ATP-binding</keyword>
<evidence type="ECO:0000256" key="4">
    <source>
        <dbReference type="ARBA" id="ARBA00023163"/>
    </source>
</evidence>
<dbReference type="Proteomes" id="UP001238540">
    <property type="component" value="Unassembled WGS sequence"/>
</dbReference>
<dbReference type="Pfam" id="PF00158">
    <property type="entry name" value="Sigma54_activat"/>
    <property type="match status" value="1"/>
</dbReference>
<dbReference type="InterPro" id="IPR002197">
    <property type="entry name" value="HTH_Fis"/>
</dbReference>
<dbReference type="InterPro" id="IPR025944">
    <property type="entry name" value="Sigma_54_int_dom_CS"/>
</dbReference>
<dbReference type="InterPro" id="IPR027417">
    <property type="entry name" value="P-loop_NTPase"/>
</dbReference>
<dbReference type="InterPro" id="IPR025662">
    <property type="entry name" value="Sigma_54_int_dom_ATP-bd_1"/>
</dbReference>
<dbReference type="PROSITE" id="PS00675">
    <property type="entry name" value="SIGMA54_INTERACT_1"/>
    <property type="match status" value="1"/>
</dbReference>
<gene>
    <name evidence="6" type="primary">vpsR</name>
    <name evidence="6" type="ORF">QWZ16_14575</name>
</gene>
<dbReference type="PANTHER" id="PTHR32071:SF120">
    <property type="entry name" value="TRANSCRIPTIONAL REGULATOR-RELATED"/>
    <property type="match status" value="1"/>
</dbReference>
<keyword evidence="7" id="KW-1185">Reference proteome</keyword>
<keyword evidence="4" id="KW-0804">Transcription</keyword>
<evidence type="ECO:0000256" key="3">
    <source>
        <dbReference type="ARBA" id="ARBA00023015"/>
    </source>
</evidence>
<feature type="domain" description="Sigma-54 factor interaction" evidence="5">
    <location>
        <begin position="146"/>
        <end position="368"/>
    </location>
</feature>
<dbReference type="InterPro" id="IPR002078">
    <property type="entry name" value="Sigma_54_int"/>
</dbReference>
<dbReference type="SUPFAM" id="SSF52540">
    <property type="entry name" value="P-loop containing nucleoside triphosphate hydrolases"/>
    <property type="match status" value="1"/>
</dbReference>
<dbReference type="PANTHER" id="PTHR32071">
    <property type="entry name" value="TRANSCRIPTIONAL REGULATORY PROTEIN"/>
    <property type="match status" value="1"/>
</dbReference>
<comment type="caution">
    <text evidence="6">The sequence shown here is derived from an EMBL/GenBank/DDBJ whole genome shotgun (WGS) entry which is preliminary data.</text>
</comment>
<organism evidence="6 7">
    <name type="scientific">Vibrio ostreicida</name>
    <dbReference type="NCBI Taxonomy" id="526588"/>
    <lineage>
        <taxon>Bacteria</taxon>
        <taxon>Pseudomonadati</taxon>
        <taxon>Pseudomonadota</taxon>
        <taxon>Gammaproteobacteria</taxon>
        <taxon>Vibrionales</taxon>
        <taxon>Vibrionaceae</taxon>
        <taxon>Vibrio</taxon>
    </lineage>
</organism>
<dbReference type="SMART" id="SM00382">
    <property type="entry name" value="AAA"/>
    <property type="match status" value="1"/>
</dbReference>
<dbReference type="PROSITE" id="PS00688">
    <property type="entry name" value="SIGMA54_INTERACT_3"/>
    <property type="match status" value="1"/>
</dbReference>
<keyword evidence="1" id="KW-0547">Nucleotide-binding</keyword>
<dbReference type="Pfam" id="PF25601">
    <property type="entry name" value="AAA_lid_14"/>
    <property type="match status" value="1"/>
</dbReference>
<evidence type="ECO:0000313" key="6">
    <source>
        <dbReference type="EMBL" id="MDN3610920.1"/>
    </source>
</evidence>
<dbReference type="InterPro" id="IPR045343">
    <property type="entry name" value="VpsR"/>
</dbReference>